<reference evidence="2" key="1">
    <citation type="journal article" date="2021" name="IMA Fungus">
        <title>Genomic characterization of three marine fungi, including Emericellopsis atlantica sp. nov. with signatures of a generalist lifestyle and marine biomass degradation.</title>
        <authorList>
            <person name="Hagestad O.C."/>
            <person name="Hou L."/>
            <person name="Andersen J.H."/>
            <person name="Hansen E.H."/>
            <person name="Altermark B."/>
            <person name="Li C."/>
            <person name="Kuhnert E."/>
            <person name="Cox R.J."/>
            <person name="Crous P.W."/>
            <person name="Spatafora J.W."/>
            <person name="Lail K."/>
            <person name="Amirebrahimi M."/>
            <person name="Lipzen A."/>
            <person name="Pangilinan J."/>
            <person name="Andreopoulos W."/>
            <person name="Hayes R.D."/>
            <person name="Ng V."/>
            <person name="Grigoriev I.V."/>
            <person name="Jackson S.A."/>
            <person name="Sutton T.D.S."/>
            <person name="Dobson A.D.W."/>
            <person name="Rama T."/>
        </authorList>
    </citation>
    <scope>NUCLEOTIDE SEQUENCE</scope>
    <source>
        <strain evidence="2">TRa018bII</strain>
    </source>
</reference>
<evidence type="ECO:0000313" key="2">
    <source>
        <dbReference type="EMBL" id="KAG9234186.1"/>
    </source>
</evidence>
<evidence type="ECO:0000256" key="1">
    <source>
        <dbReference type="SAM" id="MobiDB-lite"/>
    </source>
</evidence>
<organism evidence="2 3">
    <name type="scientific">Amylocarpus encephaloides</name>
    <dbReference type="NCBI Taxonomy" id="45428"/>
    <lineage>
        <taxon>Eukaryota</taxon>
        <taxon>Fungi</taxon>
        <taxon>Dikarya</taxon>
        <taxon>Ascomycota</taxon>
        <taxon>Pezizomycotina</taxon>
        <taxon>Leotiomycetes</taxon>
        <taxon>Helotiales</taxon>
        <taxon>Helotiales incertae sedis</taxon>
        <taxon>Amylocarpus</taxon>
    </lineage>
</organism>
<protein>
    <submittedName>
        <fullName evidence="2">Uncharacterized protein</fullName>
    </submittedName>
</protein>
<feature type="region of interest" description="Disordered" evidence="1">
    <location>
        <begin position="148"/>
        <end position="198"/>
    </location>
</feature>
<evidence type="ECO:0000313" key="3">
    <source>
        <dbReference type="Proteomes" id="UP000824998"/>
    </source>
</evidence>
<dbReference type="EMBL" id="MU251472">
    <property type="protein sequence ID" value="KAG9234186.1"/>
    <property type="molecule type" value="Genomic_DNA"/>
</dbReference>
<dbReference type="AlphaFoldDB" id="A0A9P7YIG6"/>
<keyword evidence="3" id="KW-1185">Reference proteome</keyword>
<dbReference type="Proteomes" id="UP000824998">
    <property type="component" value="Unassembled WGS sequence"/>
</dbReference>
<accession>A0A9P7YIG6</accession>
<comment type="caution">
    <text evidence="2">The sequence shown here is derived from an EMBL/GenBank/DDBJ whole genome shotgun (WGS) entry which is preliminary data.</text>
</comment>
<proteinExistence type="predicted"/>
<sequence length="305" mass="33291">MSKNIASTIVLDEVEYHESNSTTRANGFHTKGEDEDIDNMESHGNELIFMGGTLRTGRSFDLPVEINSHEENFAPSEAEQLTNKEYLINNGALEEGISTVDTTESEIIAMVRVQAQGNAFTNAAIAGYKSDIPATVESLFQGNYFADGNDNGQDSLQGAYTPKPKKRKYTKKSEPTNTQATAIDSDQDEDDDIPLQPKALHARGPTRKFLTKARKRETMELATSAASKNAALKTEASATEDTDWIDAVEDAFGQQGGEDRVIAIAPRLKAVPRTKGTMNRQEVEDVFEAYPFAIIISLGQSTGST</sequence>
<gene>
    <name evidence="2" type="ORF">BJ875DRAFT_484450</name>
</gene>
<name>A0A9P7YIG6_9HELO</name>